<dbReference type="PANTHER" id="PTHR39159:SF1">
    <property type="entry name" value="UPF0374 PROTEIN YGAC"/>
    <property type="match status" value="1"/>
</dbReference>
<sequence>MAGRLWAPGEEVLYSFRRNDGSLGAVTPARVLSDDGERLVCWVPDGTPVRATRVPSGVHPRHVPLEQRFRLGRVPVRSAWVGSSTLRVVFEEQWSSVWWFFLPDGTFLNWYVNLEVPMGRTDTAVCRIDGVLDVEVLPDRSWSWKDEDEAVEALAAGKITREQLDRLRAEGERMIGLAESGLFPFDGTWCEFRPDPGWPLPTLPDEVMEER</sequence>
<feature type="domain" description="DUF402" evidence="2">
    <location>
        <begin position="57"/>
        <end position="180"/>
    </location>
</feature>
<evidence type="ECO:0000313" key="4">
    <source>
        <dbReference type="Proteomes" id="UP000183376"/>
    </source>
</evidence>
<dbReference type="OrthoDB" id="3815685at2"/>
<evidence type="ECO:0000313" key="3">
    <source>
        <dbReference type="EMBL" id="SDN59400.1"/>
    </source>
</evidence>
<reference evidence="3 4" key="1">
    <citation type="submission" date="2016-10" db="EMBL/GenBank/DDBJ databases">
        <authorList>
            <person name="de Groot N.N."/>
        </authorList>
    </citation>
    <scope>NUCLEOTIDE SEQUENCE [LARGE SCALE GENOMIC DNA]</scope>
    <source>
        <strain evidence="3 4">DSM 44149</strain>
    </source>
</reference>
<dbReference type="EMBL" id="LT629701">
    <property type="protein sequence ID" value="SDN59400.1"/>
    <property type="molecule type" value="Genomic_DNA"/>
</dbReference>
<dbReference type="Proteomes" id="UP000183376">
    <property type="component" value="Chromosome I"/>
</dbReference>
<keyword evidence="1" id="KW-0378">Hydrolase</keyword>
<dbReference type="RefSeq" id="WP_030428715.1">
    <property type="nucleotide sequence ID" value="NZ_JOEF01000004.1"/>
</dbReference>
<dbReference type="InterPro" id="IPR035930">
    <property type="entry name" value="FomD-like_sf"/>
</dbReference>
<organism evidence="3 4">
    <name type="scientific">Allokutzneria albata</name>
    <name type="common">Kibdelosporangium albatum</name>
    <dbReference type="NCBI Taxonomy" id="211114"/>
    <lineage>
        <taxon>Bacteria</taxon>
        <taxon>Bacillati</taxon>
        <taxon>Actinomycetota</taxon>
        <taxon>Actinomycetes</taxon>
        <taxon>Pseudonocardiales</taxon>
        <taxon>Pseudonocardiaceae</taxon>
        <taxon>Allokutzneria</taxon>
    </lineage>
</organism>
<dbReference type="SUPFAM" id="SSF159234">
    <property type="entry name" value="FomD-like"/>
    <property type="match status" value="1"/>
</dbReference>
<evidence type="ECO:0000259" key="2">
    <source>
        <dbReference type="Pfam" id="PF04167"/>
    </source>
</evidence>
<dbReference type="Pfam" id="PF04167">
    <property type="entry name" value="DUF402"/>
    <property type="match status" value="1"/>
</dbReference>
<keyword evidence="4" id="KW-1185">Reference proteome</keyword>
<dbReference type="PANTHER" id="PTHR39159">
    <property type="match status" value="1"/>
</dbReference>
<dbReference type="AlphaFoldDB" id="A0A1H0CNF3"/>
<dbReference type="InterPro" id="IPR007295">
    <property type="entry name" value="DUF402"/>
</dbReference>
<dbReference type="STRING" id="211114.SAMN04489726_7326"/>
<accession>A0A1H0CNF3</accession>
<dbReference type="GO" id="GO:0016787">
    <property type="term" value="F:hydrolase activity"/>
    <property type="evidence" value="ECO:0007669"/>
    <property type="project" value="UniProtKB-KW"/>
</dbReference>
<gene>
    <name evidence="3" type="ORF">SAMN04489726_7326</name>
</gene>
<name>A0A1H0CNF3_ALLAB</name>
<dbReference type="Gene3D" id="2.40.380.10">
    <property type="entry name" value="FomD-like"/>
    <property type="match status" value="1"/>
</dbReference>
<proteinExistence type="predicted"/>
<dbReference type="eggNOG" id="COG3557">
    <property type="taxonomic scope" value="Bacteria"/>
</dbReference>
<protein>
    <recommendedName>
        <fullName evidence="2">DUF402 domain-containing protein</fullName>
    </recommendedName>
</protein>
<dbReference type="InterPro" id="IPR050212">
    <property type="entry name" value="Ntdp-like"/>
</dbReference>
<evidence type="ECO:0000256" key="1">
    <source>
        <dbReference type="ARBA" id="ARBA00022801"/>
    </source>
</evidence>